<gene>
    <name evidence="2" type="ORF">TRFO_14764</name>
</gene>
<dbReference type="AlphaFoldDB" id="A0A1J4KU70"/>
<name>A0A1J4KU70_9EUKA</name>
<sequence>MESSSSVLSSYEDELPDESSSSVLRTTIDDLVILEEDLTQQLKDLEAIIDDLEKRTIEIAIESSSSSLSAQSQPTYVIFSNGLKIDHKVKRIFQTFRNLRLFRMILNQYHGSFSLAPITLNGYRILLNYQPKQLISSRRVTENVKRLDYSNGDAAYIYNDGSVVIKNKKFIFTRHENKDEEILFPDECKAYFYFSSKTLEYTDKSGAEIRIFASGREEVRFLKGKTYIFDLSGEIVVFDRDGDERLRRKFKI</sequence>
<keyword evidence="3" id="KW-1185">Reference proteome</keyword>
<dbReference type="GeneID" id="94832709"/>
<organism evidence="2 3">
    <name type="scientific">Tritrichomonas foetus</name>
    <dbReference type="NCBI Taxonomy" id="1144522"/>
    <lineage>
        <taxon>Eukaryota</taxon>
        <taxon>Metamonada</taxon>
        <taxon>Parabasalia</taxon>
        <taxon>Tritrichomonadida</taxon>
        <taxon>Tritrichomonadidae</taxon>
        <taxon>Tritrichomonas</taxon>
    </lineage>
</organism>
<dbReference type="InterPro" id="IPR047002">
    <property type="entry name" value="Tcp10_C_sf"/>
</dbReference>
<keyword evidence="1" id="KW-0175">Coiled coil</keyword>
<evidence type="ECO:0000313" key="3">
    <source>
        <dbReference type="Proteomes" id="UP000179807"/>
    </source>
</evidence>
<dbReference type="Gene3D" id="2.60.450.20">
    <property type="match status" value="1"/>
</dbReference>
<accession>A0A1J4KU70</accession>
<dbReference type="RefSeq" id="XP_068367961.1">
    <property type="nucleotide sequence ID" value="XM_068498005.1"/>
</dbReference>
<reference evidence="2" key="1">
    <citation type="submission" date="2016-10" db="EMBL/GenBank/DDBJ databases">
        <authorList>
            <person name="Benchimol M."/>
            <person name="Almeida L.G."/>
            <person name="Vasconcelos A.T."/>
            <person name="Perreira-Neves A."/>
            <person name="Rosa I.A."/>
            <person name="Tasca T."/>
            <person name="Bogo M.R."/>
            <person name="de Souza W."/>
        </authorList>
    </citation>
    <scope>NUCLEOTIDE SEQUENCE [LARGE SCALE GENOMIC DNA]</scope>
    <source>
        <strain evidence="2">K</strain>
    </source>
</reference>
<feature type="coiled-coil region" evidence="1">
    <location>
        <begin position="28"/>
        <end position="62"/>
    </location>
</feature>
<comment type="caution">
    <text evidence="2">The sequence shown here is derived from an EMBL/GenBank/DDBJ whole genome shotgun (WGS) entry which is preliminary data.</text>
</comment>
<evidence type="ECO:0008006" key="4">
    <source>
        <dbReference type="Google" id="ProtNLM"/>
    </source>
</evidence>
<evidence type="ECO:0000313" key="2">
    <source>
        <dbReference type="EMBL" id="OHT14825.1"/>
    </source>
</evidence>
<protein>
    <recommendedName>
        <fullName evidence="4">Centromere protein J C-terminal domain-containing protein</fullName>
    </recommendedName>
</protein>
<evidence type="ECO:0000256" key="1">
    <source>
        <dbReference type="SAM" id="Coils"/>
    </source>
</evidence>
<dbReference type="VEuPathDB" id="TrichDB:TRFO_14764"/>
<dbReference type="EMBL" id="MLAK01000314">
    <property type="protein sequence ID" value="OHT14825.1"/>
    <property type="molecule type" value="Genomic_DNA"/>
</dbReference>
<dbReference type="Proteomes" id="UP000179807">
    <property type="component" value="Unassembled WGS sequence"/>
</dbReference>
<proteinExistence type="predicted"/>